<dbReference type="Gene3D" id="1.10.30.50">
    <property type="match status" value="1"/>
</dbReference>
<dbReference type="EMBL" id="JADJZA010000008">
    <property type="protein sequence ID" value="MBK9298329.1"/>
    <property type="molecule type" value="Genomic_DNA"/>
</dbReference>
<comment type="caution">
    <text evidence="3">The sequence shown here is derived from an EMBL/GenBank/DDBJ whole genome shotgun (WGS) entry which is preliminary data.</text>
</comment>
<evidence type="ECO:0000313" key="4">
    <source>
        <dbReference type="Proteomes" id="UP000727993"/>
    </source>
</evidence>
<reference evidence="3 4" key="1">
    <citation type="submission" date="2020-10" db="EMBL/GenBank/DDBJ databases">
        <title>Connecting structure to function with the recovery of over 1000 high-quality activated sludge metagenome-assembled genomes encoding full-length rRNA genes using long-read sequencing.</title>
        <authorList>
            <person name="Singleton C.M."/>
            <person name="Petriglieri F."/>
            <person name="Kristensen J.M."/>
            <person name="Kirkegaard R.H."/>
            <person name="Michaelsen T.Y."/>
            <person name="Andersen M.H."/>
            <person name="Karst S.M."/>
            <person name="Dueholm M.S."/>
            <person name="Nielsen P.H."/>
            <person name="Albertsen M."/>
        </authorList>
    </citation>
    <scope>NUCLEOTIDE SEQUENCE [LARGE SCALE GENOMIC DNA]</scope>
    <source>
        <strain evidence="3">Lyne_18-Q3-R50-59_MAXAC.006</strain>
    </source>
</reference>
<gene>
    <name evidence="3" type="ORF">IPN02_16110</name>
</gene>
<proteinExistence type="predicted"/>
<dbReference type="InterPro" id="IPR003870">
    <property type="entry name" value="DUF222"/>
</dbReference>
<dbReference type="Pfam" id="PF02720">
    <property type="entry name" value="DUF222"/>
    <property type="match status" value="1"/>
</dbReference>
<evidence type="ECO:0000256" key="1">
    <source>
        <dbReference type="SAM" id="MobiDB-lite"/>
    </source>
</evidence>
<dbReference type="Proteomes" id="UP000727993">
    <property type="component" value="Unassembled WGS sequence"/>
</dbReference>
<evidence type="ECO:0000259" key="2">
    <source>
        <dbReference type="Pfam" id="PF02720"/>
    </source>
</evidence>
<dbReference type="InterPro" id="IPR003615">
    <property type="entry name" value="HNH_nuc"/>
</dbReference>
<dbReference type="AlphaFoldDB" id="A0A936NEU6"/>
<accession>A0A936NEU6</accession>
<feature type="domain" description="DUF222" evidence="2">
    <location>
        <begin position="80"/>
        <end position="310"/>
    </location>
</feature>
<protein>
    <submittedName>
        <fullName evidence="3">DUF222 domain-containing protein</fullName>
    </submittedName>
</protein>
<dbReference type="CDD" id="cd00085">
    <property type="entry name" value="HNHc"/>
    <property type="match status" value="1"/>
</dbReference>
<organism evidence="3 4">
    <name type="scientific">Candidatus Neomicrothrix subdominans</name>
    <dbReference type="NCBI Taxonomy" id="2954438"/>
    <lineage>
        <taxon>Bacteria</taxon>
        <taxon>Bacillati</taxon>
        <taxon>Actinomycetota</taxon>
        <taxon>Acidimicrobiia</taxon>
        <taxon>Acidimicrobiales</taxon>
        <taxon>Microthrixaceae</taxon>
        <taxon>Candidatus Neomicrothrix</taxon>
    </lineage>
</organism>
<feature type="region of interest" description="Disordered" evidence="1">
    <location>
        <begin position="453"/>
        <end position="473"/>
    </location>
</feature>
<name>A0A936NEU6_9ACTN</name>
<sequence>MASITGFEPAGTGPGDGGGALAALRRRLRSDELAACSAAGLGVADRAAAEALADAGLAIDELFVAGVDPVDSRDAVVWIEELERLGRRVDAARSVLVERIGSKVLHTADGHGSAKIMVRHVARLTEAEALARAKTARLGRHLSKVTAAWKAGEVSTCAVRALGRVDANPRVIAAMCQREDEFLVDAKTMSAKSFAHRVHRWARLIDEDGPTPPNERNHAKRDARLVQNPWDLSWDLTGFFGAGQGAELREILDRYVDAEFKADWEAAVARLGEEVLARGGISKEDLDRTDAQRRADALVKIFRDAAAGGSAVPVGWVHNIHWSAAAYEEMLAAMDHDRAPRFDPDTFMCRTEDGHDIDPTEAAANSLLHKVRRVIVNAAGVVIDLGRARRFTGSARTAATATYTHCIWPGCHAPASRCEIDHLHEHGKGGTTQPANAAPLCGKHNRWKQKGFRIQRDPTGKWHTTRPDGSQLE</sequence>
<evidence type="ECO:0000313" key="3">
    <source>
        <dbReference type="EMBL" id="MBK9298329.1"/>
    </source>
</evidence>